<feature type="transmembrane region" description="Helical" evidence="1">
    <location>
        <begin position="59"/>
        <end position="80"/>
    </location>
</feature>
<organism evidence="2 3">
    <name type="scientific">Colocasia esculenta</name>
    <name type="common">Wild taro</name>
    <name type="synonym">Arum esculentum</name>
    <dbReference type="NCBI Taxonomy" id="4460"/>
    <lineage>
        <taxon>Eukaryota</taxon>
        <taxon>Viridiplantae</taxon>
        <taxon>Streptophyta</taxon>
        <taxon>Embryophyta</taxon>
        <taxon>Tracheophyta</taxon>
        <taxon>Spermatophyta</taxon>
        <taxon>Magnoliopsida</taxon>
        <taxon>Liliopsida</taxon>
        <taxon>Araceae</taxon>
        <taxon>Aroideae</taxon>
        <taxon>Colocasieae</taxon>
        <taxon>Colocasia</taxon>
    </lineage>
</organism>
<keyword evidence="3" id="KW-1185">Reference proteome</keyword>
<keyword evidence="1" id="KW-0472">Membrane</keyword>
<evidence type="ECO:0000313" key="2">
    <source>
        <dbReference type="EMBL" id="MQL82685.1"/>
    </source>
</evidence>
<evidence type="ECO:0000313" key="3">
    <source>
        <dbReference type="Proteomes" id="UP000652761"/>
    </source>
</evidence>
<dbReference type="Proteomes" id="UP000652761">
    <property type="component" value="Unassembled WGS sequence"/>
</dbReference>
<accession>A0A843UGT0</accession>
<sequence>MELQLDLTSVTARLRVLPVEVCLGVGTVVIVVSERRLTSCGLLSGGVPSWWHSCVYVPWWYLVVVVLPVEVCLGVGMVVIV</sequence>
<keyword evidence="1" id="KW-0812">Transmembrane</keyword>
<feature type="non-terminal residue" evidence="2">
    <location>
        <position position="81"/>
    </location>
</feature>
<proteinExistence type="predicted"/>
<comment type="caution">
    <text evidence="2">The sequence shown here is derived from an EMBL/GenBank/DDBJ whole genome shotgun (WGS) entry which is preliminary data.</text>
</comment>
<gene>
    <name evidence="2" type="ORF">Taro_015161</name>
</gene>
<protein>
    <submittedName>
        <fullName evidence="2">Uncharacterized protein</fullName>
    </submittedName>
</protein>
<dbReference type="AlphaFoldDB" id="A0A843UGT0"/>
<dbReference type="EMBL" id="NMUH01000648">
    <property type="protein sequence ID" value="MQL82685.1"/>
    <property type="molecule type" value="Genomic_DNA"/>
</dbReference>
<reference evidence="2" key="1">
    <citation type="submission" date="2017-07" db="EMBL/GenBank/DDBJ databases">
        <title>Taro Niue Genome Assembly and Annotation.</title>
        <authorList>
            <person name="Atibalentja N."/>
            <person name="Keating K."/>
            <person name="Fields C.J."/>
        </authorList>
    </citation>
    <scope>NUCLEOTIDE SEQUENCE</scope>
    <source>
        <strain evidence="2">Niue_2</strain>
        <tissue evidence="2">Leaf</tissue>
    </source>
</reference>
<keyword evidence="1" id="KW-1133">Transmembrane helix</keyword>
<name>A0A843UGT0_COLES</name>
<evidence type="ECO:0000256" key="1">
    <source>
        <dbReference type="SAM" id="Phobius"/>
    </source>
</evidence>